<evidence type="ECO:0000256" key="3">
    <source>
        <dbReference type="ARBA" id="ARBA00023163"/>
    </source>
</evidence>
<reference evidence="6 7" key="1">
    <citation type="submission" date="2020-08" db="EMBL/GenBank/DDBJ databases">
        <title>Novel species isolated from subtropical streams in China.</title>
        <authorList>
            <person name="Lu H."/>
        </authorList>
    </citation>
    <scope>NUCLEOTIDE SEQUENCE [LARGE SCALE GENOMIC DNA]</scope>
    <source>
        <strain evidence="6 7">KACC 16656</strain>
    </source>
</reference>
<protein>
    <submittedName>
        <fullName evidence="6">AraC family transcriptional regulator</fullName>
    </submittedName>
</protein>
<dbReference type="Proteomes" id="UP000648257">
    <property type="component" value="Unassembled WGS sequence"/>
</dbReference>
<keyword evidence="7" id="KW-1185">Reference proteome</keyword>
<accession>A0ABR6X5Z8</accession>
<proteinExistence type="predicted"/>
<dbReference type="InterPro" id="IPR009057">
    <property type="entry name" value="Homeodomain-like_sf"/>
</dbReference>
<dbReference type="RefSeq" id="WP_186923443.1">
    <property type="nucleotide sequence ID" value="NZ_JACOFW010000015.1"/>
</dbReference>
<evidence type="ECO:0000259" key="5">
    <source>
        <dbReference type="PROSITE" id="PS01124"/>
    </source>
</evidence>
<keyword evidence="3" id="KW-0804">Transcription</keyword>
<name>A0ABR6X5Z8_9BURK</name>
<comment type="caution">
    <text evidence="6">The sequence shown here is derived from an EMBL/GenBank/DDBJ whole genome shotgun (WGS) entry which is preliminary data.</text>
</comment>
<dbReference type="SMART" id="SM00342">
    <property type="entry name" value="HTH_ARAC"/>
    <property type="match status" value="1"/>
</dbReference>
<gene>
    <name evidence="6" type="ORF">H8K52_13535</name>
</gene>
<dbReference type="PANTHER" id="PTHR43280:SF29">
    <property type="entry name" value="ARAC-FAMILY TRANSCRIPTIONAL REGULATOR"/>
    <property type="match status" value="1"/>
</dbReference>
<keyword evidence="2" id="KW-0238">DNA-binding</keyword>
<dbReference type="Gene3D" id="1.10.10.60">
    <property type="entry name" value="Homeodomain-like"/>
    <property type="match status" value="1"/>
</dbReference>
<dbReference type="Pfam" id="PF12833">
    <property type="entry name" value="HTH_18"/>
    <property type="match status" value="1"/>
</dbReference>
<feature type="domain" description="HTH araC/xylS-type" evidence="5">
    <location>
        <begin position="241"/>
        <end position="348"/>
    </location>
</feature>
<keyword evidence="1" id="KW-0805">Transcription regulation</keyword>
<evidence type="ECO:0000256" key="4">
    <source>
        <dbReference type="SAM" id="Phobius"/>
    </source>
</evidence>
<organism evidence="6 7">
    <name type="scientific">Undibacterium seohonense</name>
    <dbReference type="NCBI Taxonomy" id="1344950"/>
    <lineage>
        <taxon>Bacteria</taxon>
        <taxon>Pseudomonadati</taxon>
        <taxon>Pseudomonadota</taxon>
        <taxon>Betaproteobacteria</taxon>
        <taxon>Burkholderiales</taxon>
        <taxon>Oxalobacteraceae</taxon>
        <taxon>Undibacterium</taxon>
    </lineage>
</organism>
<evidence type="ECO:0000256" key="1">
    <source>
        <dbReference type="ARBA" id="ARBA00023015"/>
    </source>
</evidence>
<sequence>MSSIISHLQIANAVLCLLLAAHLLAMSAMYPIPKRLLGFNYGLYAHQSIALVAILNGHVSGFVFTRPLVAMLLGPCLYVYFLCVRRPQAQLHYKDSWHFILGIASFVLLSQIKPLRALIDFAILASFIIYTALIAFQIRTGEQALAHLGSHTKSAYRWLLILMLLALINIVLEIAVNLEMQSGVALRDTISLLIASMAFFLINASIMLAALKRSDWLEWMYQFGAQNLPMATPSIAPDIAQQLFQRWEDLVKREQLHKLEFGITLPQAAKKLQVPARQLSNAINHIYGKSFSVYLNDQRIHEAQRLLIDAPEMSIIDVMQESGFSSKSNFNKEFLRVTGLSPSGFREERSKPVTQI</sequence>
<evidence type="ECO:0000313" key="7">
    <source>
        <dbReference type="Proteomes" id="UP000648257"/>
    </source>
</evidence>
<dbReference type="PROSITE" id="PS01124">
    <property type="entry name" value="HTH_ARAC_FAMILY_2"/>
    <property type="match status" value="1"/>
</dbReference>
<feature type="transmembrane region" description="Helical" evidence="4">
    <location>
        <begin position="67"/>
        <end position="84"/>
    </location>
</feature>
<keyword evidence="4" id="KW-0812">Transmembrane</keyword>
<keyword evidence="4" id="KW-0472">Membrane</keyword>
<feature type="transmembrane region" description="Helical" evidence="4">
    <location>
        <begin position="6"/>
        <end position="25"/>
    </location>
</feature>
<feature type="transmembrane region" description="Helical" evidence="4">
    <location>
        <begin position="118"/>
        <end position="138"/>
    </location>
</feature>
<dbReference type="InterPro" id="IPR018060">
    <property type="entry name" value="HTH_AraC"/>
</dbReference>
<dbReference type="PANTHER" id="PTHR43280">
    <property type="entry name" value="ARAC-FAMILY TRANSCRIPTIONAL REGULATOR"/>
    <property type="match status" value="1"/>
</dbReference>
<feature type="transmembrane region" description="Helical" evidence="4">
    <location>
        <begin position="158"/>
        <end position="178"/>
    </location>
</feature>
<keyword evidence="4" id="KW-1133">Transmembrane helix</keyword>
<evidence type="ECO:0000256" key="2">
    <source>
        <dbReference type="ARBA" id="ARBA00023125"/>
    </source>
</evidence>
<dbReference type="SUPFAM" id="SSF46689">
    <property type="entry name" value="Homeodomain-like"/>
    <property type="match status" value="1"/>
</dbReference>
<feature type="transmembrane region" description="Helical" evidence="4">
    <location>
        <begin position="190"/>
        <end position="211"/>
    </location>
</feature>
<dbReference type="EMBL" id="JACOFW010000015">
    <property type="protein sequence ID" value="MBC3808370.1"/>
    <property type="molecule type" value="Genomic_DNA"/>
</dbReference>
<evidence type="ECO:0000313" key="6">
    <source>
        <dbReference type="EMBL" id="MBC3808370.1"/>
    </source>
</evidence>